<dbReference type="GeneID" id="26231033"/>
<evidence type="ECO:0000313" key="7">
    <source>
        <dbReference type="EMBL" id="QQK47185.1"/>
    </source>
</evidence>
<sequence length="445" mass="47466">MPSDAVKTSNDGASLSLRLSCDRCRIQKLKCSVPTGSSDCQRCMRARVSCVFGRRAPSKRTNKRAEQQSARPPSPPSPPSSPHSSGSISLASASTRVAPVPGTQLDDKSDFDSVLPSGSDLYHLEHNSWDFQAPWENASLGLQGVGPDVPEYDAAMHGFDWFDSGIAVDDGNLFAHGGSELTQWAQLATTTATASWPGDSSMSMDPPPSNIKNGSTGQTSQRLTTLVSEIQQQLRKLEEGPWHADSTCSLDDYPVGTIIELSQQFSAIAGPILGSKVSGGDALDIHRPGEPERNITSAVADTPTMLLVMCGYMWLVRTYGVVLGHFHTHLNVMPTGSLGATTGMQTPIGGRGTITLGSLTGSALRLSDLPCTDTALGLQQIHTAVRLLFDVLHDIENHLGREAVMVRDRAVALLLQPGKLQDSSSSGLGKKATAVRELLREKMGL</sequence>
<keyword evidence="3" id="KW-0804">Transcription</keyword>
<feature type="compositionally biased region" description="Polar residues" evidence="5">
    <location>
        <begin position="210"/>
        <end position="220"/>
    </location>
</feature>
<dbReference type="GO" id="GO:0008270">
    <property type="term" value="F:zinc ion binding"/>
    <property type="evidence" value="ECO:0007669"/>
    <property type="project" value="InterPro"/>
</dbReference>
<dbReference type="PROSITE" id="PS00463">
    <property type="entry name" value="ZN2_CY6_FUNGAL_1"/>
    <property type="match status" value="1"/>
</dbReference>
<dbReference type="CDD" id="cd00067">
    <property type="entry name" value="GAL4"/>
    <property type="match status" value="1"/>
</dbReference>
<organism evidence="7 8">
    <name type="scientific">Penicillium digitatum</name>
    <name type="common">Green mold</name>
    <dbReference type="NCBI Taxonomy" id="36651"/>
    <lineage>
        <taxon>Eukaryota</taxon>
        <taxon>Fungi</taxon>
        <taxon>Dikarya</taxon>
        <taxon>Ascomycota</taxon>
        <taxon>Pezizomycotina</taxon>
        <taxon>Eurotiomycetes</taxon>
        <taxon>Eurotiomycetidae</taxon>
        <taxon>Eurotiales</taxon>
        <taxon>Aspergillaceae</taxon>
        <taxon>Penicillium</taxon>
    </lineage>
</organism>
<dbReference type="GO" id="GO:0000981">
    <property type="term" value="F:DNA-binding transcription factor activity, RNA polymerase II-specific"/>
    <property type="evidence" value="ECO:0007669"/>
    <property type="project" value="InterPro"/>
</dbReference>
<evidence type="ECO:0000256" key="3">
    <source>
        <dbReference type="ARBA" id="ARBA00023163"/>
    </source>
</evidence>
<feature type="compositionally biased region" description="Pro residues" evidence="5">
    <location>
        <begin position="72"/>
        <end position="81"/>
    </location>
</feature>
<feature type="region of interest" description="Disordered" evidence="5">
    <location>
        <begin position="194"/>
        <end position="220"/>
    </location>
</feature>
<evidence type="ECO:0000313" key="8">
    <source>
        <dbReference type="Proteomes" id="UP000595662"/>
    </source>
</evidence>
<feature type="compositionally biased region" description="Low complexity" evidence="5">
    <location>
        <begin position="194"/>
        <end position="204"/>
    </location>
</feature>
<dbReference type="Pfam" id="PF00172">
    <property type="entry name" value="Zn_clus"/>
    <property type="match status" value="1"/>
</dbReference>
<dbReference type="VEuPathDB" id="FungiDB:PDIP_27130"/>
<feature type="compositionally biased region" description="Low complexity" evidence="5">
    <location>
        <begin position="82"/>
        <end position="94"/>
    </location>
</feature>
<keyword evidence="1" id="KW-0805">Transcription regulation</keyword>
<keyword evidence="4" id="KW-0539">Nucleus</keyword>
<evidence type="ECO:0000256" key="4">
    <source>
        <dbReference type="ARBA" id="ARBA00023242"/>
    </source>
</evidence>
<gene>
    <name evidence="7" type="ORF">Pdw03_2083</name>
</gene>
<feature type="region of interest" description="Disordered" evidence="5">
    <location>
        <begin position="54"/>
        <end position="111"/>
    </location>
</feature>
<protein>
    <submittedName>
        <fullName evidence="7">Zn(2)-C6 fungal-type DNA-binding domain protein</fullName>
    </submittedName>
</protein>
<dbReference type="SUPFAM" id="SSF57701">
    <property type="entry name" value="Zn2/Cys6 DNA-binding domain"/>
    <property type="match status" value="1"/>
</dbReference>
<reference evidence="7 8" key="1">
    <citation type="submission" date="2020-08" db="EMBL/GenBank/DDBJ databases">
        <title>The completed genome sequence of the pathogenic ascomycete fungus Penicillium digitatum.</title>
        <authorList>
            <person name="Wang M."/>
        </authorList>
    </citation>
    <scope>NUCLEOTIDE SEQUENCE [LARGE SCALE GENOMIC DNA]</scope>
    <source>
        <strain evidence="7 8">PdW03</strain>
    </source>
</reference>
<dbReference type="Gene3D" id="4.10.240.10">
    <property type="entry name" value="Zn(2)-C6 fungal-type DNA-binding domain"/>
    <property type="match status" value="1"/>
</dbReference>
<feature type="domain" description="Zn(2)-C6 fungal-type" evidence="6">
    <location>
        <begin position="20"/>
        <end position="52"/>
    </location>
</feature>
<dbReference type="AlphaFoldDB" id="A0A7T6XTW5"/>
<name>A0A7T6XTW5_PENDI</name>
<accession>A0A7T6XTW5</accession>
<proteinExistence type="predicted"/>
<dbReference type="GO" id="GO:0003677">
    <property type="term" value="F:DNA binding"/>
    <property type="evidence" value="ECO:0007669"/>
    <property type="project" value="UniProtKB-KW"/>
</dbReference>
<dbReference type="OMA" id="DATAPCQ"/>
<evidence type="ECO:0000256" key="5">
    <source>
        <dbReference type="SAM" id="MobiDB-lite"/>
    </source>
</evidence>
<dbReference type="InterPro" id="IPR036864">
    <property type="entry name" value="Zn2-C6_fun-type_DNA-bd_sf"/>
</dbReference>
<dbReference type="KEGG" id="pdp:PDIP_27130"/>
<dbReference type="Proteomes" id="UP000595662">
    <property type="component" value="Chromosome 5"/>
</dbReference>
<dbReference type="InterPro" id="IPR050797">
    <property type="entry name" value="Carb_Metab_Trans_Reg"/>
</dbReference>
<evidence type="ECO:0000256" key="2">
    <source>
        <dbReference type="ARBA" id="ARBA00023125"/>
    </source>
</evidence>
<keyword evidence="2 7" id="KW-0238">DNA-binding</keyword>
<dbReference type="RefSeq" id="XP_014536174.1">
    <property type="nucleotide sequence ID" value="XM_014680688.1"/>
</dbReference>
<dbReference type="PROSITE" id="PS50048">
    <property type="entry name" value="ZN2_CY6_FUNGAL_2"/>
    <property type="match status" value="1"/>
</dbReference>
<evidence type="ECO:0000256" key="1">
    <source>
        <dbReference type="ARBA" id="ARBA00023015"/>
    </source>
</evidence>
<evidence type="ECO:0000259" key="6">
    <source>
        <dbReference type="PROSITE" id="PS50048"/>
    </source>
</evidence>
<dbReference type="PANTHER" id="PTHR31668">
    <property type="entry name" value="GLUCOSE TRANSPORT TRANSCRIPTION REGULATOR RGT1-RELATED-RELATED"/>
    <property type="match status" value="1"/>
</dbReference>
<dbReference type="EMBL" id="CP060778">
    <property type="protein sequence ID" value="QQK47185.1"/>
    <property type="molecule type" value="Genomic_DNA"/>
</dbReference>
<dbReference type="InterPro" id="IPR001138">
    <property type="entry name" value="Zn2Cys6_DnaBD"/>
</dbReference>
<dbReference type="SMART" id="SM00066">
    <property type="entry name" value="GAL4"/>
    <property type="match status" value="1"/>
</dbReference>